<keyword evidence="4" id="KW-1185">Reference proteome</keyword>
<reference evidence="3" key="1">
    <citation type="journal article" date="2013" name="Int. J. Syst. Evol. Microbiol.">
        <title>Polycladomyces abyssicola gen. nov., sp. nov., a thermophilic filamentous bacterium isolated from hemipelagic sediment.</title>
        <authorList>
            <person name="Tsubouchi T."/>
            <person name="Shimane Y."/>
            <person name="Mori K."/>
            <person name="Usui K."/>
            <person name="Hiraki T."/>
            <person name="Tame A."/>
            <person name="Uematsu K."/>
            <person name="Maruyama T."/>
            <person name="Hatada Y."/>
        </authorList>
    </citation>
    <scope>NUCLEOTIDE SEQUENCE</scope>
    <source>
        <strain evidence="3">JIR-001</strain>
    </source>
</reference>
<evidence type="ECO:0000313" key="4">
    <source>
        <dbReference type="Proteomes" id="UP000677436"/>
    </source>
</evidence>
<proteinExistence type="predicted"/>
<name>A0A8D5UJZ7_9BACL</name>
<organism evidence="3 4">
    <name type="scientific">Polycladomyces abyssicola</name>
    <dbReference type="NCBI Taxonomy" id="1125966"/>
    <lineage>
        <taxon>Bacteria</taxon>
        <taxon>Bacillati</taxon>
        <taxon>Bacillota</taxon>
        <taxon>Bacilli</taxon>
        <taxon>Bacillales</taxon>
        <taxon>Thermoactinomycetaceae</taxon>
        <taxon>Polycladomyces</taxon>
    </lineage>
</organism>
<keyword evidence="2" id="KW-0677">Repeat</keyword>
<dbReference type="Proteomes" id="UP000677436">
    <property type="component" value="Chromosome"/>
</dbReference>
<dbReference type="GO" id="GO:0016740">
    <property type="term" value="F:transferase activity"/>
    <property type="evidence" value="ECO:0007669"/>
    <property type="project" value="UniProtKB-KW"/>
</dbReference>
<dbReference type="EMBL" id="AP024601">
    <property type="protein sequence ID" value="BCU83140.1"/>
    <property type="molecule type" value="Genomic_DNA"/>
</dbReference>
<dbReference type="PANTHER" id="PTHR43300">
    <property type="entry name" value="ACETYLTRANSFERASE"/>
    <property type="match status" value="1"/>
</dbReference>
<evidence type="ECO:0000256" key="1">
    <source>
        <dbReference type="ARBA" id="ARBA00022679"/>
    </source>
</evidence>
<accession>A0A8D5UJZ7</accession>
<reference evidence="3" key="2">
    <citation type="journal article" date="2021" name="Microbiol. Resour. Announc.">
        <title>Complete Genome Sequence of Polycladomyces abyssicola JIR-001T, Isolated from Hemipelagic Sediment in Deep Seawater.</title>
        <authorList>
            <person name="Tsubouchi T."/>
            <person name="Kaneko Y."/>
        </authorList>
    </citation>
    <scope>NUCLEOTIDE SEQUENCE</scope>
    <source>
        <strain evidence="3">JIR-001</strain>
    </source>
</reference>
<dbReference type="InterPro" id="IPR050179">
    <property type="entry name" value="Trans_hexapeptide_repeat"/>
</dbReference>
<dbReference type="PROSITE" id="PS00101">
    <property type="entry name" value="HEXAPEP_TRANSFERASES"/>
    <property type="match status" value="1"/>
</dbReference>
<dbReference type="Gene3D" id="2.160.10.10">
    <property type="entry name" value="Hexapeptide repeat proteins"/>
    <property type="match status" value="1"/>
</dbReference>
<keyword evidence="1" id="KW-0808">Transferase</keyword>
<protein>
    <submittedName>
        <fullName evidence="3">Acetyltransferase</fullName>
    </submittedName>
</protein>
<gene>
    <name evidence="3" type="ORF">JIR001_29230</name>
</gene>
<evidence type="ECO:0000256" key="2">
    <source>
        <dbReference type="ARBA" id="ARBA00022737"/>
    </source>
</evidence>
<dbReference type="InterPro" id="IPR018357">
    <property type="entry name" value="Hexapep_transf_CS"/>
</dbReference>
<dbReference type="RefSeq" id="WP_212773397.1">
    <property type="nucleotide sequence ID" value="NZ_AP024601.1"/>
</dbReference>
<dbReference type="SUPFAM" id="SSF51161">
    <property type="entry name" value="Trimeric LpxA-like enzymes"/>
    <property type="match status" value="1"/>
</dbReference>
<dbReference type="InterPro" id="IPR001451">
    <property type="entry name" value="Hexapep"/>
</dbReference>
<dbReference type="KEGG" id="pabs:JIR001_29230"/>
<dbReference type="Pfam" id="PF00132">
    <property type="entry name" value="Hexapep"/>
    <property type="match status" value="1"/>
</dbReference>
<dbReference type="PANTHER" id="PTHR43300:SF6">
    <property type="entry name" value="ACETYLTRANSFERASE YVOF-RELATED"/>
    <property type="match status" value="1"/>
</dbReference>
<dbReference type="AlphaFoldDB" id="A0A8D5UJZ7"/>
<sequence length="173" mass="19423">MRRTERFPVEGSNALWQLYRTVSFWKVLRNVVIGELNRYNPHLGFKNWVYRTFLGIRIGDKTALALKVVVDVLFPERIRIGNNTIIGYNTTLLTHEYLVEEYRIGDVEIGNHVMIGANTTILPGVRIGDRAVVGAGSVVTKDVPAGAFVAGNPARFIRWREEEPSLSNPPGTC</sequence>
<dbReference type="CDD" id="cd04647">
    <property type="entry name" value="LbH_MAT_like"/>
    <property type="match status" value="1"/>
</dbReference>
<dbReference type="InterPro" id="IPR011004">
    <property type="entry name" value="Trimer_LpxA-like_sf"/>
</dbReference>
<evidence type="ECO:0000313" key="3">
    <source>
        <dbReference type="EMBL" id="BCU83140.1"/>
    </source>
</evidence>